<dbReference type="OrthoDB" id="785381at2759"/>
<feature type="compositionally biased region" description="Basic and acidic residues" evidence="1">
    <location>
        <begin position="1"/>
        <end position="12"/>
    </location>
</feature>
<sequence>MEDFTSAKRPRDDSEESPESPEVKRLRDDLFCDILEDVADAGERDPAVQDLASVMKSLEDEIGLTTKPTVVTEQQVVESGQPDLGFLLEASDDELGLPPAALSSSEGDVEVVEAGGEPEDGGYGSQIWGFDDDVFDGGMGFGMRVEERDAGGDDGVLFDEGLFDYSDVACGPSDLVDFPWRAESLPAV</sequence>
<gene>
    <name evidence="2" type="ORF">J5N97_027856</name>
</gene>
<feature type="region of interest" description="Disordered" evidence="1">
    <location>
        <begin position="1"/>
        <end position="25"/>
    </location>
</feature>
<evidence type="ECO:0000256" key="1">
    <source>
        <dbReference type="SAM" id="MobiDB-lite"/>
    </source>
</evidence>
<dbReference type="EMBL" id="JAGGNH010000009">
    <property type="protein sequence ID" value="KAJ0962734.1"/>
    <property type="molecule type" value="Genomic_DNA"/>
</dbReference>
<name>A0A9D5H4C5_9LILI</name>
<proteinExistence type="predicted"/>
<evidence type="ECO:0000313" key="2">
    <source>
        <dbReference type="EMBL" id="KAJ0962734.1"/>
    </source>
</evidence>
<reference evidence="2" key="1">
    <citation type="submission" date="2021-03" db="EMBL/GenBank/DDBJ databases">
        <authorList>
            <person name="Li Z."/>
            <person name="Yang C."/>
        </authorList>
    </citation>
    <scope>NUCLEOTIDE SEQUENCE</scope>
    <source>
        <strain evidence="2">Dzin_1.0</strain>
        <tissue evidence="2">Leaf</tissue>
    </source>
</reference>
<dbReference type="PANTHER" id="PTHR34539:SF19">
    <property type="entry name" value="T6J4.11 PROTEIN"/>
    <property type="match status" value="1"/>
</dbReference>
<comment type="caution">
    <text evidence="2">The sequence shown here is derived from an EMBL/GenBank/DDBJ whole genome shotgun (WGS) entry which is preliminary data.</text>
</comment>
<dbReference type="Proteomes" id="UP001085076">
    <property type="component" value="Miscellaneous, Linkage group lg09"/>
</dbReference>
<protein>
    <submittedName>
        <fullName evidence="2">Uncharacterized protein</fullName>
    </submittedName>
</protein>
<reference evidence="2" key="2">
    <citation type="journal article" date="2022" name="Hortic Res">
        <title>The genome of Dioscorea zingiberensis sheds light on the biosynthesis, origin and evolution of the medicinally important diosgenin saponins.</title>
        <authorList>
            <person name="Li Y."/>
            <person name="Tan C."/>
            <person name="Li Z."/>
            <person name="Guo J."/>
            <person name="Li S."/>
            <person name="Chen X."/>
            <person name="Wang C."/>
            <person name="Dai X."/>
            <person name="Yang H."/>
            <person name="Song W."/>
            <person name="Hou L."/>
            <person name="Xu J."/>
            <person name="Tong Z."/>
            <person name="Xu A."/>
            <person name="Yuan X."/>
            <person name="Wang W."/>
            <person name="Yang Q."/>
            <person name="Chen L."/>
            <person name="Sun Z."/>
            <person name="Wang K."/>
            <person name="Pan B."/>
            <person name="Chen J."/>
            <person name="Bao Y."/>
            <person name="Liu F."/>
            <person name="Qi X."/>
            <person name="Gang D.R."/>
            <person name="Wen J."/>
            <person name="Li J."/>
        </authorList>
    </citation>
    <scope>NUCLEOTIDE SEQUENCE</scope>
    <source>
        <strain evidence="2">Dzin_1.0</strain>
    </source>
</reference>
<evidence type="ECO:0000313" key="3">
    <source>
        <dbReference type="Proteomes" id="UP001085076"/>
    </source>
</evidence>
<accession>A0A9D5H4C5</accession>
<dbReference type="AlphaFoldDB" id="A0A9D5H4C5"/>
<keyword evidence="3" id="KW-1185">Reference proteome</keyword>
<organism evidence="2 3">
    <name type="scientific">Dioscorea zingiberensis</name>
    <dbReference type="NCBI Taxonomy" id="325984"/>
    <lineage>
        <taxon>Eukaryota</taxon>
        <taxon>Viridiplantae</taxon>
        <taxon>Streptophyta</taxon>
        <taxon>Embryophyta</taxon>
        <taxon>Tracheophyta</taxon>
        <taxon>Spermatophyta</taxon>
        <taxon>Magnoliopsida</taxon>
        <taxon>Liliopsida</taxon>
        <taxon>Dioscoreales</taxon>
        <taxon>Dioscoreaceae</taxon>
        <taxon>Dioscorea</taxon>
    </lineage>
</organism>
<dbReference type="PANTHER" id="PTHR34539">
    <property type="entry name" value="T6J4.11 PROTEIN"/>
    <property type="match status" value="1"/>
</dbReference>